<sequence length="926" mass="100534">MGSLFQLRDFWHTSFPGEEFSPSALVLADPDVSNLFDKIVLGSYQGMLRILNPSASQGPMLPDDVLLEKKYNDPILQLDCGPFHSFNPGVPPNLLAVLFPRTLMFLRIFSQGTENANEMNAPNVASSGTTGGNEHTDEASSSLQGNTQVSHRHPPSSSPNAPGTFSSLKELGAFYTLRIQSEVHLQSTAYNFASGCFGNSDYKMVCVQSMDGLLTILDYRGVLYRTFLPQSQFLIPGPMQYSVHRDALLTCNSSMFLLSYSFSSLVLNSTPEDVASTTAGSVASRCSSNLCPLFAFNLGEDAVDIAVCRLTRGLAREEADIVVLCTSVLYILSESGEPRMIRRLDVEASTLCVYPLPGIQYDNLLVGTFNGLVQVYSDTELLWSAAVASGAAPLQLTVATLCGVEGMIVYLGSDSSLTTNYLGTDPVDHHPESLNTNSSSYTEIVNDLKEYELLIRQRTGDAAIGSEESNDNDLLAIPGMQLSSTAEKSKSKRNADIAEEEAGSSVIKRAPASNPSDAAVAPSLSIKSEFSSIRTNDNSAVFTVTLQTLHNHPVETVSIVVQAVSPLLVTPSQCVMKEITPDSIARCTFTVSAVQDRDLIIPSSLDLVVVAVYRGERQEYETVQHVAVAPFPLVARPVAPVKNTAFSLQLNTDQSQPPSLIDMFPDMVPLGSVTSNVLSLHYLNGADATVLVSKNAARFKLQGSTIEGLWLLAAELTRRVRLSCRDAATVKLEIPDELPVPDFLAVVDTHWTIRKEMVAASAALDNAAALFRAVEKRLLARFRDRSPADATALGVLFQEGYKLLRERAQAMIRAKTRLRQASAMLNCCAQLFWFCLEMKSPPLSPENAETLSTLFRCSVSDDNDGGWEEVTEAVLEKVLKVKTKKVASKTLELPSSTSNLKKHIGALIRAVQSGEKLDTVNDRLGS</sequence>
<evidence type="ECO:0000259" key="2">
    <source>
        <dbReference type="Pfam" id="PF14727"/>
    </source>
</evidence>
<accession>A0A640KQ05</accession>
<dbReference type="Pfam" id="PF23337">
    <property type="entry name" value="PTHB1_pf"/>
    <property type="match status" value="1"/>
</dbReference>
<evidence type="ECO:0000256" key="1">
    <source>
        <dbReference type="SAM" id="MobiDB-lite"/>
    </source>
</evidence>
<dbReference type="GO" id="GO:0034464">
    <property type="term" value="C:BBSome"/>
    <property type="evidence" value="ECO:0007669"/>
    <property type="project" value="InterPro"/>
</dbReference>
<dbReference type="InterPro" id="IPR055362">
    <property type="entry name" value="PTHB1_pf_dom"/>
</dbReference>
<dbReference type="GO" id="GO:0016020">
    <property type="term" value="C:membrane"/>
    <property type="evidence" value="ECO:0007669"/>
    <property type="project" value="TreeGrafter"/>
</dbReference>
<protein>
    <recommendedName>
        <fullName evidence="9">PTHB1 N-terminal domain-containing protein</fullName>
    </recommendedName>
</protein>
<evidence type="ECO:0000259" key="6">
    <source>
        <dbReference type="Pfam" id="PF23339"/>
    </source>
</evidence>
<dbReference type="InterPro" id="IPR055363">
    <property type="entry name" value="PTHB1_hp_dom"/>
</dbReference>
<feature type="compositionally biased region" description="Polar residues" evidence="1">
    <location>
        <begin position="139"/>
        <end position="149"/>
    </location>
</feature>
<dbReference type="AlphaFoldDB" id="A0A640KQ05"/>
<evidence type="ECO:0000259" key="3">
    <source>
        <dbReference type="Pfam" id="PF14728"/>
    </source>
</evidence>
<evidence type="ECO:0000259" key="5">
    <source>
        <dbReference type="Pfam" id="PF23338"/>
    </source>
</evidence>
<evidence type="ECO:0008006" key="9">
    <source>
        <dbReference type="Google" id="ProtNLM"/>
    </source>
</evidence>
<feature type="compositionally biased region" description="Basic and acidic residues" evidence="1">
    <location>
        <begin position="487"/>
        <end position="496"/>
    </location>
</feature>
<feature type="domain" description="PTHB1 platform" evidence="4">
    <location>
        <begin position="630"/>
        <end position="727"/>
    </location>
</feature>
<feature type="domain" description="PTHB1 N-terminal" evidence="2">
    <location>
        <begin position="3"/>
        <end position="116"/>
    </location>
</feature>
<feature type="domain" description="PTHB1 C-terminal helix bundle" evidence="6">
    <location>
        <begin position="843"/>
        <end position="908"/>
    </location>
</feature>
<dbReference type="Pfam" id="PF23338">
    <property type="entry name" value="PTHB1_hp"/>
    <property type="match status" value="1"/>
</dbReference>
<name>A0A640KQ05_LEITA</name>
<dbReference type="EMBL" id="BLBS01000048">
    <property type="protein sequence ID" value="GET91458.1"/>
    <property type="molecule type" value="Genomic_DNA"/>
</dbReference>
<dbReference type="Pfam" id="PF14727">
    <property type="entry name" value="PHTB1_N"/>
    <property type="match status" value="2"/>
</dbReference>
<feature type="region of interest" description="Disordered" evidence="1">
    <location>
        <begin position="117"/>
        <end position="162"/>
    </location>
</feature>
<dbReference type="GO" id="GO:0060271">
    <property type="term" value="P:cilium assembly"/>
    <property type="evidence" value="ECO:0007669"/>
    <property type="project" value="TreeGrafter"/>
</dbReference>
<keyword evidence="8" id="KW-1185">Reference proteome</keyword>
<evidence type="ECO:0000313" key="8">
    <source>
        <dbReference type="Proteomes" id="UP000419144"/>
    </source>
</evidence>
<feature type="domain" description="PTHB1 GAE" evidence="3">
    <location>
        <begin position="538"/>
        <end position="626"/>
    </location>
</feature>
<dbReference type="OrthoDB" id="10262646at2759"/>
<dbReference type="Pfam" id="PF14728">
    <property type="entry name" value="PTHB1_GAE"/>
    <property type="match status" value="1"/>
</dbReference>
<dbReference type="InterPro" id="IPR055364">
    <property type="entry name" value="PTHB1_CtH_dom"/>
</dbReference>
<comment type="caution">
    <text evidence="7">The sequence shown here is derived from an EMBL/GenBank/DDBJ whole genome shotgun (WGS) entry which is preliminary data.</text>
</comment>
<evidence type="ECO:0000259" key="4">
    <source>
        <dbReference type="Pfam" id="PF23337"/>
    </source>
</evidence>
<proteinExistence type="predicted"/>
<reference evidence="7" key="1">
    <citation type="submission" date="2019-11" db="EMBL/GenBank/DDBJ databases">
        <title>Leishmania tarentolae CDS.</title>
        <authorList>
            <person name="Goto Y."/>
            <person name="Yamagishi J."/>
        </authorList>
    </citation>
    <scope>NUCLEOTIDE SEQUENCE [LARGE SCALE GENOMIC DNA]</scope>
    <source>
        <strain evidence="7">Parrot Tar II</strain>
    </source>
</reference>
<dbReference type="VEuPathDB" id="TriTrypDB:LtaPh_3213300"/>
<dbReference type="InterPro" id="IPR028074">
    <property type="entry name" value="PHTB1_GAE_dom"/>
</dbReference>
<dbReference type="InterPro" id="IPR026511">
    <property type="entry name" value="PTHB1"/>
</dbReference>
<dbReference type="PANTHER" id="PTHR20991:SF0">
    <property type="entry name" value="PROTEIN PTHB1"/>
    <property type="match status" value="1"/>
</dbReference>
<dbReference type="PANTHER" id="PTHR20991">
    <property type="entry name" value="PARATHYROID HORMONE-RESPONSIVE B1 GENE"/>
    <property type="match status" value="1"/>
</dbReference>
<dbReference type="InterPro" id="IPR028073">
    <property type="entry name" value="PHTB1_N_dom"/>
</dbReference>
<organism evidence="7 8">
    <name type="scientific">Leishmania tarentolae</name>
    <name type="common">Sauroleishmania tarentolae</name>
    <dbReference type="NCBI Taxonomy" id="5689"/>
    <lineage>
        <taxon>Eukaryota</taxon>
        <taxon>Discoba</taxon>
        <taxon>Euglenozoa</taxon>
        <taxon>Kinetoplastea</taxon>
        <taxon>Metakinetoplastina</taxon>
        <taxon>Trypanosomatida</taxon>
        <taxon>Trypanosomatidae</taxon>
        <taxon>Leishmaniinae</taxon>
        <taxon>Leishmania</taxon>
        <taxon>lizard Leishmania</taxon>
    </lineage>
</organism>
<gene>
    <name evidence="7" type="ORF">LtaPh_3213300</name>
</gene>
<feature type="region of interest" description="Disordered" evidence="1">
    <location>
        <begin position="485"/>
        <end position="518"/>
    </location>
</feature>
<dbReference type="Pfam" id="PF23339">
    <property type="entry name" value="PTHB1_CtH"/>
    <property type="match status" value="1"/>
</dbReference>
<evidence type="ECO:0000313" key="7">
    <source>
        <dbReference type="EMBL" id="GET91458.1"/>
    </source>
</evidence>
<feature type="domain" description="PTHB1 N-terminal" evidence="2">
    <location>
        <begin position="169"/>
        <end position="426"/>
    </location>
</feature>
<dbReference type="Proteomes" id="UP000419144">
    <property type="component" value="Unassembled WGS sequence"/>
</dbReference>
<feature type="domain" description="PTHB1 hairpin" evidence="5">
    <location>
        <begin position="738"/>
        <end position="839"/>
    </location>
</feature>
<feature type="compositionally biased region" description="Polar residues" evidence="1">
    <location>
        <begin position="117"/>
        <end position="128"/>
    </location>
</feature>